<proteinExistence type="inferred from homology"/>
<dbReference type="STRING" id="2756.BFR44_10850"/>
<dbReference type="SMART" id="SM00382">
    <property type="entry name" value="AAA"/>
    <property type="match status" value="1"/>
</dbReference>
<dbReference type="CDD" id="cd18809">
    <property type="entry name" value="SF1_C_RecD"/>
    <property type="match status" value="1"/>
</dbReference>
<keyword evidence="3 5" id="KW-0347">Helicase</keyword>
<dbReference type="InterPro" id="IPR003593">
    <property type="entry name" value="AAA+_ATPase"/>
</dbReference>
<dbReference type="AlphaFoldDB" id="A0A1D2LFR3"/>
<dbReference type="GO" id="GO:0016887">
    <property type="term" value="F:ATP hydrolysis activity"/>
    <property type="evidence" value="ECO:0007669"/>
    <property type="project" value="RHEA"/>
</dbReference>
<dbReference type="Pfam" id="PF23139">
    <property type="entry name" value="OB_YrrC"/>
    <property type="match status" value="1"/>
</dbReference>
<keyword evidence="3" id="KW-0413">Isomerase</keyword>
<dbReference type="Gene3D" id="1.10.10.2220">
    <property type="match status" value="1"/>
</dbReference>
<keyword evidence="3" id="KW-0238">DNA-binding</keyword>
<evidence type="ECO:0000313" key="6">
    <source>
        <dbReference type="Proteomes" id="UP000243591"/>
    </source>
</evidence>
<dbReference type="InterPro" id="IPR041451">
    <property type="entry name" value="RecD2_SH13"/>
</dbReference>
<keyword evidence="2 3" id="KW-0067">ATP-binding</keyword>
<name>A0A1D2LFR3_BROTH</name>
<dbReference type="InterPro" id="IPR050534">
    <property type="entry name" value="Coronavir_polyprotein_1ab"/>
</dbReference>
<dbReference type="InterPro" id="IPR027417">
    <property type="entry name" value="P-loop_NTPase"/>
</dbReference>
<comment type="function">
    <text evidence="3">DNA-dependent ATPase and ATP-dependent 5'-3' DNA helicase. Has no activity on blunt DNA or DNA with 3'-overhangs, requires at least 10 bases of 5'-ssDNA for helicase activity.</text>
</comment>
<dbReference type="EMBL" id="CP023483">
    <property type="protein sequence ID" value="ATF26681.1"/>
    <property type="molecule type" value="Genomic_DNA"/>
</dbReference>
<comment type="catalytic activity">
    <reaction evidence="3">
        <text>ATP + H2O = ADP + phosphate + H(+)</text>
        <dbReference type="Rhea" id="RHEA:13065"/>
        <dbReference type="ChEBI" id="CHEBI:15377"/>
        <dbReference type="ChEBI" id="CHEBI:15378"/>
        <dbReference type="ChEBI" id="CHEBI:30616"/>
        <dbReference type="ChEBI" id="CHEBI:43474"/>
        <dbReference type="ChEBI" id="CHEBI:456216"/>
        <dbReference type="EC" id="5.6.2.3"/>
    </reaction>
</comment>
<keyword evidence="6" id="KW-1185">Reference proteome</keyword>
<organism evidence="5 6">
    <name type="scientific">Brochothrix thermosphacta</name>
    <name type="common">Microbacterium thermosphactum</name>
    <dbReference type="NCBI Taxonomy" id="2756"/>
    <lineage>
        <taxon>Bacteria</taxon>
        <taxon>Bacillati</taxon>
        <taxon>Bacillota</taxon>
        <taxon>Bacilli</taxon>
        <taxon>Bacillales</taxon>
        <taxon>Listeriaceae</taxon>
        <taxon>Brochothrix</taxon>
    </lineage>
</organism>
<dbReference type="OrthoDB" id="9803432at2"/>
<dbReference type="KEGG" id="bths:CNY62_09960"/>
<keyword evidence="3" id="KW-0378">Hydrolase</keyword>
<dbReference type="GO" id="GO:0003677">
    <property type="term" value="F:DNA binding"/>
    <property type="evidence" value="ECO:0007669"/>
    <property type="project" value="UniProtKB-UniRule"/>
</dbReference>
<dbReference type="Proteomes" id="UP000243591">
    <property type="component" value="Chromosome"/>
</dbReference>
<dbReference type="CDD" id="cd17933">
    <property type="entry name" value="DEXSc_RecD-like"/>
    <property type="match status" value="1"/>
</dbReference>
<accession>A0A1D2LFR3</accession>
<dbReference type="GO" id="GO:0009338">
    <property type="term" value="C:exodeoxyribonuclease V complex"/>
    <property type="evidence" value="ECO:0007669"/>
    <property type="project" value="TreeGrafter"/>
</dbReference>
<dbReference type="InterPro" id="IPR055446">
    <property type="entry name" value="RecD2_N_OB"/>
</dbReference>
<dbReference type="EC" id="5.6.2.3" evidence="3"/>
<evidence type="ECO:0000256" key="2">
    <source>
        <dbReference type="ARBA" id="ARBA00022840"/>
    </source>
</evidence>
<feature type="binding site" evidence="3">
    <location>
        <begin position="370"/>
        <end position="374"/>
    </location>
    <ligand>
        <name>ATP</name>
        <dbReference type="ChEBI" id="CHEBI:30616"/>
    </ligand>
</feature>
<dbReference type="GO" id="GO:0043139">
    <property type="term" value="F:5'-3' DNA helicase activity"/>
    <property type="evidence" value="ECO:0007669"/>
    <property type="project" value="UniProtKB-UniRule"/>
</dbReference>
<protein>
    <recommendedName>
        <fullName evidence="3">ATP-dependent RecD2 DNA helicase</fullName>
        <ecNumber evidence="3">5.6.2.3</ecNumber>
    </recommendedName>
    <alternativeName>
        <fullName evidence="3">DNA 5'-3' helicase subunit RecD2</fullName>
    </alternativeName>
</protein>
<evidence type="ECO:0000256" key="3">
    <source>
        <dbReference type="HAMAP-Rule" id="MF_01488"/>
    </source>
</evidence>
<dbReference type="GO" id="GO:0005524">
    <property type="term" value="F:ATP binding"/>
    <property type="evidence" value="ECO:0007669"/>
    <property type="project" value="UniProtKB-UniRule"/>
</dbReference>
<reference evidence="5 6" key="1">
    <citation type="submission" date="2017-09" db="EMBL/GenBank/DDBJ databases">
        <title>Complete Genome Sequences of Two Strains of the Meat Spoilage Bacterium Brochothrix thermosphacta Isolated from Ground Chicken.</title>
        <authorList>
            <person name="Paoli G.C."/>
            <person name="Wijey C."/>
            <person name="Chen C.-Y."/>
            <person name="Nguyen L."/>
            <person name="Yan X."/>
            <person name="Irwin P.L."/>
        </authorList>
    </citation>
    <scope>NUCLEOTIDE SEQUENCE [LARGE SCALE GENOMIC DNA]</scope>
    <source>
        <strain evidence="5 6">BI</strain>
    </source>
</reference>
<evidence type="ECO:0000256" key="1">
    <source>
        <dbReference type="ARBA" id="ARBA00022741"/>
    </source>
</evidence>
<dbReference type="RefSeq" id="WP_069126671.1">
    <property type="nucleotide sequence ID" value="NZ_CP023483.1"/>
</dbReference>
<dbReference type="SUPFAM" id="SSF52540">
    <property type="entry name" value="P-loop containing nucleoside triphosphate hydrolases"/>
    <property type="match status" value="1"/>
</dbReference>
<dbReference type="Pfam" id="PF14490">
    <property type="entry name" value="HHH_RecD2"/>
    <property type="match status" value="1"/>
</dbReference>
<evidence type="ECO:0000313" key="5">
    <source>
        <dbReference type="EMBL" id="ATF26681.1"/>
    </source>
</evidence>
<dbReference type="InterPro" id="IPR029493">
    <property type="entry name" value="RecD2-like_HHH"/>
</dbReference>
<dbReference type="Pfam" id="PF13538">
    <property type="entry name" value="UvrD_C_2"/>
    <property type="match status" value="1"/>
</dbReference>
<dbReference type="GO" id="GO:0006310">
    <property type="term" value="P:DNA recombination"/>
    <property type="evidence" value="ECO:0007669"/>
    <property type="project" value="InterPro"/>
</dbReference>
<dbReference type="Gene3D" id="3.40.50.300">
    <property type="entry name" value="P-loop containing nucleotide triphosphate hydrolases"/>
    <property type="match status" value="2"/>
</dbReference>
<sequence>MTDTMNTSEGENIPPYVKGNVVTTIFHNATNLFSVLRMEVKESNVEWDDREIVITGYLPELSQEDRYHLEGKVSEHPKYGRQFQVTTFRKEMPATKAGVSTYLSGEMFKGVGKKTAERIVDILGNDAISRILQDPTVLDQVPKLTTKLKESLAKTLQENEGIELVMIKLNEMGFGPQLAMRIFQTYQQKTMEVINENPYQLIHDVTGIGFNRADELGQKIGMGGNHPSRLSAALMFTVDSESMQNGHVYMEYDETVLATKRLLLSSNGSSVIAENEISDALQELLQNNELVQEETRIYLPSLYHAEKGVAHHLMRLEKAQAKRTTFPKSEFLKALGELEERINVTYAPSQSDAIETALNSSTMILTGGPGTGKTTVIKGIVELFAELNGVSLDPSEYKDGKTFPVVLAAPTGRAAKRMSESTNLPAMTIHRLLGMTGQENKSEDVDRDIEGQLLIIDETSMVDIWLANQLLRAVPTNMQVIFVGDKDQLPSVGPGQFLKDILKSEVIPTISLTEIYRQAEGSSIIELAHHVKDGVLPADFTKNQSDRSFFRCNTQQLSEVVGQVVKNAVKKGFTSKDIQVLIPMYRGPAGINKMNEELQEILNPNPEGKRKEITYGDVIYRVGDKVLQLVNQPESNVFNGDMGTIVSIIYAKETVEKQDTLVIEFDQTEVTYLRGDLNQITHAYCCSVHKAQGSEFPIVILPLLKSYYRMLRRDILYTAMTRSRQFLIMCGEEDAFAQATVRQSDVARQTSLFERLTRTTAELEPVNEAGEYILTPENIHSIDPMIGMVESP</sequence>
<dbReference type="PANTHER" id="PTHR43788:SF6">
    <property type="entry name" value="DNA HELICASE B"/>
    <property type="match status" value="1"/>
</dbReference>
<gene>
    <name evidence="3" type="primary">recD2</name>
    <name evidence="5" type="ORF">CNY62_09960</name>
</gene>
<dbReference type="NCBIfam" id="TIGR01448">
    <property type="entry name" value="recD_rel"/>
    <property type="match status" value="1"/>
</dbReference>
<dbReference type="InterPro" id="IPR027785">
    <property type="entry name" value="UvrD-like_helicase_C"/>
</dbReference>
<evidence type="ECO:0000259" key="4">
    <source>
        <dbReference type="SMART" id="SM00382"/>
    </source>
</evidence>
<feature type="domain" description="AAA+ ATPase" evidence="4">
    <location>
        <begin position="359"/>
        <end position="520"/>
    </location>
</feature>
<dbReference type="Pfam" id="PF18335">
    <property type="entry name" value="SH3_13"/>
    <property type="match status" value="1"/>
</dbReference>
<dbReference type="Gene3D" id="2.30.30.940">
    <property type="match status" value="1"/>
</dbReference>
<keyword evidence="1 3" id="KW-0547">Nucleotide-binding</keyword>
<comment type="similarity">
    <text evidence="3">Belongs to the RecD family. RecD2 subfamily.</text>
</comment>
<dbReference type="HAMAP" id="MF_01488">
    <property type="entry name" value="RecD2"/>
    <property type="match status" value="1"/>
</dbReference>
<dbReference type="InterPro" id="IPR006345">
    <property type="entry name" value="RecD2"/>
</dbReference>
<dbReference type="Pfam" id="PF13245">
    <property type="entry name" value="AAA_19"/>
    <property type="match status" value="1"/>
</dbReference>
<dbReference type="GO" id="GO:0017116">
    <property type="term" value="F:single-stranded DNA helicase activity"/>
    <property type="evidence" value="ECO:0007669"/>
    <property type="project" value="TreeGrafter"/>
</dbReference>
<dbReference type="PANTHER" id="PTHR43788">
    <property type="entry name" value="DNA2/NAM7 HELICASE FAMILY MEMBER"/>
    <property type="match status" value="1"/>
</dbReference>